<feature type="chain" id="PRO_5002167819" description="Heterokaryon incompatibility domain-containing protein" evidence="1">
    <location>
        <begin position="17"/>
        <end position="441"/>
    </location>
</feature>
<keyword evidence="1" id="KW-0732">Signal</keyword>
<dbReference type="STRING" id="870435.A0A0C3PAC4"/>
<dbReference type="PANTHER" id="PTHR46579">
    <property type="entry name" value="F5/8 TYPE C DOMAIN-CONTAINING PROTEIN-RELATED"/>
    <property type="match status" value="1"/>
</dbReference>
<accession>A0A0C3PAC4</accession>
<name>A0A0C3PAC4_PISTI</name>
<gene>
    <name evidence="2" type="ORF">M404DRAFT_142467</name>
</gene>
<dbReference type="Proteomes" id="UP000054217">
    <property type="component" value="Unassembled WGS sequence"/>
</dbReference>
<evidence type="ECO:0000256" key="1">
    <source>
        <dbReference type="SAM" id="SignalP"/>
    </source>
</evidence>
<organism evidence="2 3">
    <name type="scientific">Pisolithus tinctorius Marx 270</name>
    <dbReference type="NCBI Taxonomy" id="870435"/>
    <lineage>
        <taxon>Eukaryota</taxon>
        <taxon>Fungi</taxon>
        <taxon>Dikarya</taxon>
        <taxon>Basidiomycota</taxon>
        <taxon>Agaricomycotina</taxon>
        <taxon>Agaricomycetes</taxon>
        <taxon>Agaricomycetidae</taxon>
        <taxon>Boletales</taxon>
        <taxon>Sclerodermatineae</taxon>
        <taxon>Pisolithaceae</taxon>
        <taxon>Pisolithus</taxon>
    </lineage>
</organism>
<dbReference type="EMBL" id="KN831969">
    <property type="protein sequence ID" value="KIO04826.1"/>
    <property type="molecule type" value="Genomic_DNA"/>
</dbReference>
<evidence type="ECO:0008006" key="4">
    <source>
        <dbReference type="Google" id="ProtNLM"/>
    </source>
</evidence>
<reference evidence="3" key="2">
    <citation type="submission" date="2015-01" db="EMBL/GenBank/DDBJ databases">
        <title>Evolutionary Origins and Diversification of the Mycorrhizal Mutualists.</title>
        <authorList>
            <consortium name="DOE Joint Genome Institute"/>
            <consortium name="Mycorrhizal Genomics Consortium"/>
            <person name="Kohler A."/>
            <person name="Kuo A."/>
            <person name="Nagy L.G."/>
            <person name="Floudas D."/>
            <person name="Copeland A."/>
            <person name="Barry K.W."/>
            <person name="Cichocki N."/>
            <person name="Veneault-Fourrey C."/>
            <person name="LaButti K."/>
            <person name="Lindquist E.A."/>
            <person name="Lipzen A."/>
            <person name="Lundell T."/>
            <person name="Morin E."/>
            <person name="Murat C."/>
            <person name="Riley R."/>
            <person name="Ohm R."/>
            <person name="Sun H."/>
            <person name="Tunlid A."/>
            <person name="Henrissat B."/>
            <person name="Grigoriev I.V."/>
            <person name="Hibbett D.S."/>
            <person name="Martin F."/>
        </authorList>
    </citation>
    <scope>NUCLEOTIDE SEQUENCE [LARGE SCALE GENOMIC DNA]</scope>
    <source>
        <strain evidence="3">Marx 270</strain>
    </source>
</reference>
<proteinExistence type="predicted"/>
<dbReference type="AlphaFoldDB" id="A0A0C3PAC4"/>
<dbReference type="PANTHER" id="PTHR46579:SF1">
    <property type="entry name" value="F5_8 TYPE C DOMAIN-CONTAINING PROTEIN"/>
    <property type="match status" value="1"/>
</dbReference>
<dbReference type="OrthoDB" id="2669721at2759"/>
<evidence type="ECO:0000313" key="2">
    <source>
        <dbReference type="EMBL" id="KIO04826.1"/>
    </source>
</evidence>
<dbReference type="InParanoid" id="A0A0C3PAC4"/>
<keyword evidence="3" id="KW-1185">Reference proteome</keyword>
<feature type="signal peptide" evidence="1">
    <location>
        <begin position="1"/>
        <end position="16"/>
    </location>
</feature>
<protein>
    <recommendedName>
        <fullName evidence="4">Heterokaryon incompatibility domain-containing protein</fullName>
    </recommendedName>
</protein>
<sequence length="441" mass="50605">MHLASNLANLLTSLWCGTMECGLDDDKDQWMWAVLADDDAWQEHGEDVQRSSLYLPGSYDRKPRNIAEKINTQYKTWEFQLYLFGLAPILLYDVLPEKYWTNHCKLVRGFQIMCQTSITHEELVDTHALLCSWEYEFEHIYYGLRKSRLHFIRPCVHQVVHLVTEALYKGPPASYAQWTMERIIGNLGQQIRQPSKPFVNISREGVRRCQVNSLLSAMPELDDSVQTLPQGSVELGDGYVLLQKRAKYPIIPKGHEADAISQFLGPTHKLPHIKKWACLCLPNGQIARSAWRECLRPPECVRVSRNVKFTDNGEIRCGEVCYFTRLAVSNPAARDNERHFKFIDVAVIQMYSRLDARLLELSSQVLAASTKLEEIKVIPVKNITGVIAMIPRHIRMDFDNEQLCHCMMERPGYNISKLGMSYREDENGVGDDDDGNDVDVD</sequence>
<evidence type="ECO:0000313" key="3">
    <source>
        <dbReference type="Proteomes" id="UP000054217"/>
    </source>
</evidence>
<reference evidence="2 3" key="1">
    <citation type="submission" date="2014-04" db="EMBL/GenBank/DDBJ databases">
        <authorList>
            <consortium name="DOE Joint Genome Institute"/>
            <person name="Kuo A."/>
            <person name="Kohler A."/>
            <person name="Costa M.D."/>
            <person name="Nagy L.G."/>
            <person name="Floudas D."/>
            <person name="Copeland A."/>
            <person name="Barry K.W."/>
            <person name="Cichocki N."/>
            <person name="Veneault-Fourrey C."/>
            <person name="LaButti K."/>
            <person name="Lindquist E.A."/>
            <person name="Lipzen A."/>
            <person name="Lundell T."/>
            <person name="Morin E."/>
            <person name="Murat C."/>
            <person name="Sun H."/>
            <person name="Tunlid A."/>
            <person name="Henrissat B."/>
            <person name="Grigoriev I.V."/>
            <person name="Hibbett D.S."/>
            <person name="Martin F."/>
            <person name="Nordberg H.P."/>
            <person name="Cantor M.N."/>
            <person name="Hua S.X."/>
        </authorList>
    </citation>
    <scope>NUCLEOTIDE SEQUENCE [LARGE SCALE GENOMIC DNA]</scope>
    <source>
        <strain evidence="2 3">Marx 270</strain>
    </source>
</reference>
<dbReference type="HOGENOM" id="CLU_047287_0_0_1"/>